<feature type="region of interest" description="Disordered" evidence="1">
    <location>
        <begin position="1"/>
        <end position="26"/>
    </location>
</feature>
<protein>
    <submittedName>
        <fullName evidence="2">Uncharacterized protein</fullName>
    </submittedName>
</protein>
<sequence>MGEETGFAKGEQRGIERGIEKGERRGIAKGEQIGMLRTRKQMFTQMIHQGFTAEDIAAMFNSPVEVITDLIGVSEADLR</sequence>
<evidence type="ECO:0000256" key="1">
    <source>
        <dbReference type="SAM" id="MobiDB-lite"/>
    </source>
</evidence>
<evidence type="ECO:0000313" key="3">
    <source>
        <dbReference type="Proteomes" id="UP000263232"/>
    </source>
</evidence>
<accession>A0A347WIV3</accession>
<name>A0A347WIV3_9LACT</name>
<dbReference type="KEGG" id="abae:CL176_02640"/>
<feature type="compositionally biased region" description="Basic and acidic residues" evidence="1">
    <location>
        <begin position="10"/>
        <end position="26"/>
    </location>
</feature>
<dbReference type="Proteomes" id="UP000263232">
    <property type="component" value="Chromosome"/>
</dbReference>
<gene>
    <name evidence="2" type="ORF">CL176_02640</name>
</gene>
<evidence type="ECO:0000313" key="2">
    <source>
        <dbReference type="EMBL" id="AXY25010.1"/>
    </source>
</evidence>
<dbReference type="EMBL" id="CP023434">
    <property type="protein sequence ID" value="AXY25010.1"/>
    <property type="molecule type" value="Genomic_DNA"/>
</dbReference>
<proteinExistence type="predicted"/>
<dbReference type="AlphaFoldDB" id="A0A347WIV3"/>
<dbReference type="RefSeq" id="WP_118989931.1">
    <property type="nucleotide sequence ID" value="NZ_CP023434.1"/>
</dbReference>
<reference evidence="2 3" key="1">
    <citation type="submission" date="2017-09" db="EMBL/GenBank/DDBJ databases">
        <title>Complete genome sequence of Oxytococcus suis strain ZY16052.</title>
        <authorList>
            <person name="Li F."/>
        </authorList>
    </citation>
    <scope>NUCLEOTIDE SEQUENCE [LARGE SCALE GENOMIC DNA]</scope>
    <source>
        <strain evidence="2 3">ZY16052</strain>
    </source>
</reference>
<organism evidence="2 3">
    <name type="scientific">Suicoccus acidiformans</name>
    <dbReference type="NCBI Taxonomy" id="2036206"/>
    <lineage>
        <taxon>Bacteria</taxon>
        <taxon>Bacillati</taxon>
        <taxon>Bacillota</taxon>
        <taxon>Bacilli</taxon>
        <taxon>Lactobacillales</taxon>
        <taxon>Aerococcaceae</taxon>
        <taxon>Suicoccus</taxon>
    </lineage>
</organism>
<keyword evidence="3" id="KW-1185">Reference proteome</keyword>